<accession>A0A1J4JWJ8</accession>
<reference evidence="4" key="1">
    <citation type="submission" date="2016-10" db="EMBL/GenBank/DDBJ databases">
        <authorList>
            <person name="Benchimol M."/>
            <person name="Almeida L.G."/>
            <person name="Vasconcelos A.T."/>
            <person name="Perreira-Neves A."/>
            <person name="Rosa I.A."/>
            <person name="Tasca T."/>
            <person name="Bogo M.R."/>
            <person name="de Souza W."/>
        </authorList>
    </citation>
    <scope>NUCLEOTIDE SEQUENCE [LARGE SCALE GENOMIC DNA]</scope>
    <source>
        <strain evidence="4">K</strain>
    </source>
</reference>
<dbReference type="InterPro" id="IPR036452">
    <property type="entry name" value="Ribo_hydro-like"/>
</dbReference>
<organism evidence="4 5">
    <name type="scientific">Tritrichomonas foetus</name>
    <dbReference type="NCBI Taxonomy" id="1144522"/>
    <lineage>
        <taxon>Eukaryota</taxon>
        <taxon>Metamonada</taxon>
        <taxon>Parabasalia</taxon>
        <taxon>Tritrichomonadida</taxon>
        <taxon>Tritrichomonadidae</taxon>
        <taxon>Tritrichomonas</taxon>
    </lineage>
</organism>
<feature type="domain" description="Inosine/uridine-preferring nucleoside hydrolase" evidence="3">
    <location>
        <begin position="3"/>
        <end position="303"/>
    </location>
</feature>
<dbReference type="AlphaFoldDB" id="A0A1J4JWJ8"/>
<name>A0A1J4JWJ8_9EUKA</name>
<dbReference type="SUPFAM" id="SSF53590">
    <property type="entry name" value="Nucleoside hydrolase"/>
    <property type="match status" value="1"/>
</dbReference>
<dbReference type="VEuPathDB" id="TrichDB:TRFO_31204"/>
<comment type="caution">
    <text evidence="4">The sequence shown here is derived from an EMBL/GenBank/DDBJ whole genome shotgun (WGS) entry which is preliminary data.</text>
</comment>
<dbReference type="GeneID" id="94842496"/>
<dbReference type="PANTHER" id="PTHR46190">
    <property type="entry name" value="SI:CH211-201H21.5-RELATED"/>
    <property type="match status" value="1"/>
</dbReference>
<dbReference type="EMBL" id="MLAK01000891">
    <property type="protein sequence ID" value="OHT01908.1"/>
    <property type="molecule type" value="Genomic_DNA"/>
</dbReference>
<dbReference type="RefSeq" id="XP_068355044.1">
    <property type="nucleotide sequence ID" value="XM_068507792.1"/>
</dbReference>
<evidence type="ECO:0000313" key="4">
    <source>
        <dbReference type="EMBL" id="OHT01908.1"/>
    </source>
</evidence>
<dbReference type="Pfam" id="PF01156">
    <property type="entry name" value="IU_nuc_hydro"/>
    <property type="match status" value="1"/>
</dbReference>
<keyword evidence="5" id="KW-1185">Reference proteome</keyword>
<evidence type="ECO:0000256" key="1">
    <source>
        <dbReference type="ARBA" id="ARBA00009176"/>
    </source>
</evidence>
<evidence type="ECO:0000256" key="2">
    <source>
        <dbReference type="PROSITE-ProRule" id="PRU00259"/>
    </source>
</evidence>
<dbReference type="OrthoDB" id="432381at2759"/>
<comment type="similarity">
    <text evidence="1">Belongs to the IUNH family.</text>
</comment>
<dbReference type="InterPro" id="IPR001910">
    <property type="entry name" value="Inosine/uridine_hydrolase_dom"/>
</dbReference>
<dbReference type="GO" id="GO:0016799">
    <property type="term" value="F:hydrolase activity, hydrolyzing N-glycosyl compounds"/>
    <property type="evidence" value="ECO:0007669"/>
    <property type="project" value="InterPro"/>
</dbReference>
<gene>
    <name evidence="4" type="ORF">TRFO_31204</name>
</gene>
<dbReference type="InterPro" id="IPR052775">
    <property type="entry name" value="IUN_hydrolase"/>
</dbReference>
<dbReference type="Gene3D" id="3.90.245.10">
    <property type="entry name" value="Ribonucleoside hydrolase-like"/>
    <property type="match status" value="1"/>
</dbReference>
<evidence type="ECO:0000313" key="5">
    <source>
        <dbReference type="Proteomes" id="UP000179807"/>
    </source>
</evidence>
<feature type="repeat" description="ARM" evidence="2">
    <location>
        <begin position="108"/>
        <end position="138"/>
    </location>
</feature>
<protein>
    <submittedName>
        <fullName evidence="4">Inosine-uridine preferring nucleoside hydrolase family protein</fullName>
    </submittedName>
</protein>
<keyword evidence="4" id="KW-0378">Hydrolase</keyword>
<dbReference type="PANTHER" id="PTHR46190:SF1">
    <property type="entry name" value="SI:CH211-201H21.5"/>
    <property type="match status" value="1"/>
</dbReference>
<proteinExistence type="inferred from homology"/>
<sequence>MKLWIDTDAGVDDATAILIALAAPDVEIVGISCVGGNAYLENVIRNVNRTMQVFGKKGIPVYAGCKRALVHPPMVIPEIHGVDGLGDIKDSDFGIDTSTTSNYVQGIHASTALLNYLKSQNNEDDIVVMALGPLTNLAIALRMDEETFVKDIKHLVIMGGAEDGVGNTSPYAEFNFRCDPEAAKIIFDTFPQSKATMSSWTLTQKFSFKTEEDLAKFQGKTDTLIGRFIHETWKCIIDFTKGDMLMADPIASFICCYGEKAVKVAERLRIDIVLEGEKVGMSLATPDEENGCIVVKEIDFDLYKEKFMELMCHH</sequence>
<dbReference type="Proteomes" id="UP000179807">
    <property type="component" value="Unassembled WGS sequence"/>
</dbReference>
<evidence type="ECO:0000259" key="3">
    <source>
        <dbReference type="Pfam" id="PF01156"/>
    </source>
</evidence>
<dbReference type="PROSITE" id="PS50176">
    <property type="entry name" value="ARM_REPEAT"/>
    <property type="match status" value="1"/>
</dbReference>
<dbReference type="InterPro" id="IPR000225">
    <property type="entry name" value="Armadillo"/>
</dbReference>